<organism evidence="2 3">
    <name type="scientific">Cinchona calisaya</name>
    <dbReference type="NCBI Taxonomy" id="153742"/>
    <lineage>
        <taxon>Eukaryota</taxon>
        <taxon>Viridiplantae</taxon>
        <taxon>Streptophyta</taxon>
        <taxon>Embryophyta</taxon>
        <taxon>Tracheophyta</taxon>
        <taxon>Spermatophyta</taxon>
        <taxon>Magnoliopsida</taxon>
        <taxon>eudicotyledons</taxon>
        <taxon>Gunneridae</taxon>
        <taxon>Pentapetalae</taxon>
        <taxon>asterids</taxon>
        <taxon>lamiids</taxon>
        <taxon>Gentianales</taxon>
        <taxon>Rubiaceae</taxon>
        <taxon>Cinchonoideae</taxon>
        <taxon>Cinchoneae</taxon>
        <taxon>Cinchona</taxon>
    </lineage>
</organism>
<evidence type="ECO:0000256" key="1">
    <source>
        <dbReference type="SAM" id="MobiDB-lite"/>
    </source>
</evidence>
<dbReference type="Pfam" id="PF05097">
    <property type="entry name" value="DUF688"/>
    <property type="match status" value="1"/>
</dbReference>
<accession>A0ABD2ZCV3</accession>
<feature type="region of interest" description="Disordered" evidence="1">
    <location>
        <begin position="166"/>
        <end position="201"/>
    </location>
</feature>
<dbReference type="PANTHER" id="PTHR34371:SF2">
    <property type="entry name" value="DUF688 FAMILY PROTEIN"/>
    <property type="match status" value="1"/>
</dbReference>
<dbReference type="PANTHER" id="PTHR34371">
    <property type="entry name" value="OS01G0551000 PROTEIN"/>
    <property type="match status" value="1"/>
</dbReference>
<sequence>MEPAEPSNSTPKLSLFSMPSIMQSPERSGMLTPPLFTSASVPFRWEEEPGKPRPCTTLIPFSNESPKCLDLPPNRLFLEPIKISKTPSPPTVLEGPYVLGRPKLISSSFRFFGEQQSQGSFDSSSSRSPDGGGQLSDIVLGKKLHKGRGSGGLFGSWRSAGTPKLKEVGGSSRSFVHPSSVDSVDIGSDEGTRKRRNGSFSSLSQARPHFWAAVYEGFKQVITWKSRKSKKGLA</sequence>
<evidence type="ECO:0000313" key="2">
    <source>
        <dbReference type="EMBL" id="KAL3517310.1"/>
    </source>
</evidence>
<dbReference type="InterPro" id="IPR007789">
    <property type="entry name" value="DUF688"/>
</dbReference>
<proteinExistence type="predicted"/>
<feature type="region of interest" description="Disordered" evidence="1">
    <location>
        <begin position="116"/>
        <end position="137"/>
    </location>
</feature>
<dbReference type="Proteomes" id="UP001630127">
    <property type="component" value="Unassembled WGS sequence"/>
</dbReference>
<comment type="caution">
    <text evidence="2">The sequence shown here is derived from an EMBL/GenBank/DDBJ whole genome shotgun (WGS) entry which is preliminary data.</text>
</comment>
<dbReference type="AlphaFoldDB" id="A0ABD2ZCV3"/>
<evidence type="ECO:0000313" key="3">
    <source>
        <dbReference type="Proteomes" id="UP001630127"/>
    </source>
</evidence>
<feature type="compositionally biased region" description="Low complexity" evidence="1">
    <location>
        <begin position="116"/>
        <end position="129"/>
    </location>
</feature>
<protein>
    <submittedName>
        <fullName evidence="2">Uncharacterized protein</fullName>
    </submittedName>
</protein>
<keyword evidence="3" id="KW-1185">Reference proteome</keyword>
<gene>
    <name evidence="2" type="ORF">ACH5RR_024212</name>
</gene>
<dbReference type="EMBL" id="JBJUIK010000010">
    <property type="protein sequence ID" value="KAL3517310.1"/>
    <property type="molecule type" value="Genomic_DNA"/>
</dbReference>
<name>A0ABD2ZCV3_9GENT</name>
<reference evidence="2 3" key="1">
    <citation type="submission" date="2024-11" db="EMBL/GenBank/DDBJ databases">
        <title>A near-complete genome assembly of Cinchona calisaya.</title>
        <authorList>
            <person name="Lian D.C."/>
            <person name="Zhao X.W."/>
            <person name="Wei L."/>
        </authorList>
    </citation>
    <scope>NUCLEOTIDE SEQUENCE [LARGE SCALE GENOMIC DNA]</scope>
    <source>
        <tissue evidence="2">Nenye</tissue>
    </source>
</reference>